<keyword evidence="6" id="KW-1185">Reference proteome</keyword>
<reference evidence="5 6" key="1">
    <citation type="submission" date="2013-07" db="EMBL/GenBank/DDBJ databases">
        <title>The Genome Sequence of Cryptococcus heveanensis BCC8398.</title>
        <authorList>
            <consortium name="The Broad Institute Genome Sequencing Platform"/>
            <person name="Cuomo C."/>
            <person name="Litvintseva A."/>
            <person name="Chen Y."/>
            <person name="Heitman J."/>
            <person name="Sun S."/>
            <person name="Springer D."/>
            <person name="Dromer F."/>
            <person name="Young S.K."/>
            <person name="Zeng Q."/>
            <person name="Gargeya S."/>
            <person name="Fitzgerald M."/>
            <person name="Abouelleil A."/>
            <person name="Alvarado L."/>
            <person name="Berlin A.M."/>
            <person name="Chapman S.B."/>
            <person name="Dewar J."/>
            <person name="Goldberg J."/>
            <person name="Griggs A."/>
            <person name="Gujja S."/>
            <person name="Hansen M."/>
            <person name="Howarth C."/>
            <person name="Imamovic A."/>
            <person name="Larimer J."/>
            <person name="McCowan C."/>
            <person name="Murphy C."/>
            <person name="Pearson M."/>
            <person name="Priest M."/>
            <person name="Roberts A."/>
            <person name="Saif S."/>
            <person name="Shea T."/>
            <person name="Sykes S."/>
            <person name="Wortman J."/>
            <person name="Nusbaum C."/>
            <person name="Birren B."/>
        </authorList>
    </citation>
    <scope>NUCLEOTIDE SEQUENCE [LARGE SCALE GENOMIC DNA]</scope>
    <source>
        <strain evidence="5 6">BCC8398</strain>
    </source>
</reference>
<dbReference type="EMBL" id="KI669503">
    <property type="protein sequence ID" value="OCF33723.1"/>
    <property type="molecule type" value="Genomic_DNA"/>
</dbReference>
<dbReference type="PANTHER" id="PTHR35273">
    <property type="entry name" value="ALPHA-1,4 POLYGALACTOSAMINIDASE, PUTATIVE (AFU_ORTHOLOGUE AFUA_3G07890)-RELATED"/>
    <property type="match status" value="1"/>
</dbReference>
<dbReference type="InterPro" id="IPR004352">
    <property type="entry name" value="GH114_TIM-barrel"/>
</dbReference>
<dbReference type="Proteomes" id="UP000092666">
    <property type="component" value="Unassembled WGS sequence"/>
</dbReference>
<dbReference type="InterPro" id="IPR017853">
    <property type="entry name" value="GH"/>
</dbReference>
<proteinExistence type="predicted"/>
<feature type="domain" description="Glycoside-hydrolase family GH114 TIM-barrel" evidence="4">
    <location>
        <begin position="85"/>
        <end position="296"/>
    </location>
</feature>
<dbReference type="EC" id="3.2.1.22" evidence="2"/>
<evidence type="ECO:0000256" key="3">
    <source>
        <dbReference type="SAM" id="MobiDB-lite"/>
    </source>
</evidence>
<dbReference type="STRING" id="1296120.A0A1B9GRR1"/>
<gene>
    <name evidence="5" type="ORF">I316_04435</name>
</gene>
<feature type="region of interest" description="Disordered" evidence="3">
    <location>
        <begin position="1"/>
        <end position="27"/>
    </location>
</feature>
<accession>A0A1B9GRR1</accession>
<feature type="compositionally biased region" description="Low complexity" evidence="3">
    <location>
        <begin position="16"/>
        <end position="27"/>
    </location>
</feature>
<dbReference type="InterPro" id="IPR013785">
    <property type="entry name" value="Aldolase_TIM"/>
</dbReference>
<sequence>MSQDKVTKASSAPGRSFSTTISKSSSSIASATADQLIATPTSTSASPKATSKFTPSLSTDFIYDLDTQPIDAPIIKTNTGLALNKTVYIVDMANSTPEQFANYHAKGKKVGCYFSAGTWEPFRNDKLQFLPECYCGTGVSTDANGKCIGKGANNNLLGEWGEWWLDLRSAKCLENVKSIMTKRIQEAATKGCDAIDPDNVDSFMNKQNFGNTAQNQVDYLLWLSATAKANNLAIDLKNSGTLLTDPDTGKTTQWTDSLVKAFDFNVIESCHQYDECQTYDPFLKAGKPQIQIEYSNSIKKCPTLSAGQNLLVYSGTTVDSKKITLSCR</sequence>
<comment type="catalytic activity">
    <reaction evidence="1">
        <text>Hydrolysis of terminal, non-reducing alpha-D-galactose residues in alpha-D-galactosides, including galactose oligosaccharides, galactomannans and galactolipids.</text>
        <dbReference type="EC" id="3.2.1.22"/>
    </reaction>
</comment>
<organism evidence="5 6">
    <name type="scientific">Kwoniella heveanensis BCC8398</name>
    <dbReference type="NCBI Taxonomy" id="1296120"/>
    <lineage>
        <taxon>Eukaryota</taxon>
        <taxon>Fungi</taxon>
        <taxon>Dikarya</taxon>
        <taxon>Basidiomycota</taxon>
        <taxon>Agaricomycotina</taxon>
        <taxon>Tremellomycetes</taxon>
        <taxon>Tremellales</taxon>
        <taxon>Cryptococcaceae</taxon>
        <taxon>Kwoniella</taxon>
    </lineage>
</organism>
<evidence type="ECO:0000313" key="6">
    <source>
        <dbReference type="Proteomes" id="UP000092666"/>
    </source>
</evidence>
<dbReference type="SUPFAM" id="SSF51445">
    <property type="entry name" value="(Trans)glycosidases"/>
    <property type="match status" value="1"/>
</dbReference>
<protein>
    <recommendedName>
        <fullName evidence="2">alpha-galactosidase</fullName>
        <ecNumber evidence="2">3.2.1.22</ecNumber>
    </recommendedName>
</protein>
<evidence type="ECO:0000313" key="5">
    <source>
        <dbReference type="EMBL" id="OCF33723.1"/>
    </source>
</evidence>
<dbReference type="PANTHER" id="PTHR35273:SF2">
    <property type="entry name" value="ALPHA-GALACTOSIDASE"/>
    <property type="match status" value="1"/>
</dbReference>
<reference evidence="6" key="2">
    <citation type="submission" date="2013-12" db="EMBL/GenBank/DDBJ databases">
        <title>Evolution of pathogenesis and genome organization in the Tremellales.</title>
        <authorList>
            <person name="Cuomo C."/>
            <person name="Litvintseva A."/>
            <person name="Heitman J."/>
            <person name="Chen Y."/>
            <person name="Sun S."/>
            <person name="Springer D."/>
            <person name="Dromer F."/>
            <person name="Young S."/>
            <person name="Zeng Q."/>
            <person name="Chapman S."/>
            <person name="Gujja S."/>
            <person name="Saif S."/>
            <person name="Birren B."/>
        </authorList>
    </citation>
    <scope>NUCLEOTIDE SEQUENCE [LARGE SCALE GENOMIC DNA]</scope>
    <source>
        <strain evidence="6">BCC8398</strain>
    </source>
</reference>
<dbReference type="Gene3D" id="3.20.20.70">
    <property type="entry name" value="Aldolase class I"/>
    <property type="match status" value="1"/>
</dbReference>
<dbReference type="GO" id="GO:0004557">
    <property type="term" value="F:alpha-galactosidase activity"/>
    <property type="evidence" value="ECO:0007669"/>
    <property type="project" value="UniProtKB-EC"/>
</dbReference>
<dbReference type="Pfam" id="PF03537">
    <property type="entry name" value="Glyco_hydro_114"/>
    <property type="match status" value="1"/>
</dbReference>
<name>A0A1B9GRR1_9TREE</name>
<dbReference type="OrthoDB" id="2108802at2759"/>
<dbReference type="AlphaFoldDB" id="A0A1B9GRR1"/>
<evidence type="ECO:0000256" key="2">
    <source>
        <dbReference type="ARBA" id="ARBA00012755"/>
    </source>
</evidence>
<feature type="compositionally biased region" description="Polar residues" evidence="3">
    <location>
        <begin position="1"/>
        <end position="10"/>
    </location>
</feature>
<evidence type="ECO:0000259" key="4">
    <source>
        <dbReference type="Pfam" id="PF03537"/>
    </source>
</evidence>
<evidence type="ECO:0000256" key="1">
    <source>
        <dbReference type="ARBA" id="ARBA00001255"/>
    </source>
</evidence>